<gene>
    <name evidence="1" type="ORF">QIS74_05018</name>
</gene>
<dbReference type="Proteomes" id="UP001327957">
    <property type="component" value="Unassembled WGS sequence"/>
</dbReference>
<evidence type="ECO:0000313" key="1">
    <source>
        <dbReference type="EMBL" id="KAK6219516.1"/>
    </source>
</evidence>
<organism evidence="1 2">
    <name type="scientific">Colletotrichum tabaci</name>
    <dbReference type="NCBI Taxonomy" id="1209068"/>
    <lineage>
        <taxon>Eukaryota</taxon>
        <taxon>Fungi</taxon>
        <taxon>Dikarya</taxon>
        <taxon>Ascomycota</taxon>
        <taxon>Pezizomycotina</taxon>
        <taxon>Sordariomycetes</taxon>
        <taxon>Hypocreomycetidae</taxon>
        <taxon>Glomerellales</taxon>
        <taxon>Glomerellaceae</taxon>
        <taxon>Colletotrichum</taxon>
        <taxon>Colletotrichum destructivum species complex</taxon>
    </lineage>
</organism>
<comment type="caution">
    <text evidence="1">The sequence shown here is derived from an EMBL/GenBank/DDBJ whole genome shotgun (WGS) entry which is preliminary data.</text>
</comment>
<protein>
    <submittedName>
        <fullName evidence="1">Uncharacterized protein</fullName>
    </submittedName>
</protein>
<accession>A0AAV9TE24</accession>
<keyword evidence="2" id="KW-1185">Reference proteome</keyword>
<dbReference type="AlphaFoldDB" id="A0AAV9TE24"/>
<reference evidence="1 2" key="1">
    <citation type="submission" date="2023-04" db="EMBL/GenBank/DDBJ databases">
        <title>Colletotrichum tabacum stain YC1 causing leaf anthracnose on Nicotiana tabacum(L.) cv.</title>
        <authorList>
            <person name="Ji Z."/>
            <person name="Wang M."/>
            <person name="Zhang J."/>
            <person name="Wang N."/>
            <person name="Zhou Z."/>
        </authorList>
    </citation>
    <scope>NUCLEOTIDE SEQUENCE [LARGE SCALE GENOMIC DNA]</scope>
    <source>
        <strain evidence="1 2">YC1</strain>
    </source>
</reference>
<name>A0AAV9TE24_9PEZI</name>
<sequence length="61" mass="6785">MHYSLPPDRPTNCQFDVAGTPAVDVRTAPLPAEMKKRKALLAGWMGYDPDLAARYTQHGAW</sequence>
<dbReference type="EMBL" id="JASAOK010000030">
    <property type="protein sequence ID" value="KAK6219516.1"/>
    <property type="molecule type" value="Genomic_DNA"/>
</dbReference>
<proteinExistence type="predicted"/>
<evidence type="ECO:0000313" key="2">
    <source>
        <dbReference type="Proteomes" id="UP001327957"/>
    </source>
</evidence>